<evidence type="ECO:0000256" key="1">
    <source>
        <dbReference type="SAM" id="MobiDB-lite"/>
    </source>
</evidence>
<reference evidence="3" key="1">
    <citation type="journal article" date="2017" name="Plant J.">
        <title>The pomegranate (Punica granatum L.) genome and the genomics of punicalagin biosynthesis.</title>
        <authorList>
            <person name="Qin G."/>
            <person name="Xu C."/>
            <person name="Ming R."/>
            <person name="Tang H."/>
            <person name="Guyot R."/>
            <person name="Kramer E.M."/>
            <person name="Hu Y."/>
            <person name="Yi X."/>
            <person name="Qi Y."/>
            <person name="Xu X."/>
            <person name="Gao Z."/>
            <person name="Pan H."/>
            <person name="Jian J."/>
            <person name="Tian Y."/>
            <person name="Yue Z."/>
            <person name="Xu Y."/>
        </authorList>
    </citation>
    <scope>NUCLEOTIDE SEQUENCE [LARGE SCALE GENOMIC DNA]</scope>
    <source>
        <strain evidence="3">cv. Dabenzi</strain>
    </source>
</reference>
<organism evidence="2 3">
    <name type="scientific">Punica granatum</name>
    <name type="common">Pomegranate</name>
    <dbReference type="NCBI Taxonomy" id="22663"/>
    <lineage>
        <taxon>Eukaryota</taxon>
        <taxon>Viridiplantae</taxon>
        <taxon>Streptophyta</taxon>
        <taxon>Embryophyta</taxon>
        <taxon>Tracheophyta</taxon>
        <taxon>Spermatophyta</taxon>
        <taxon>Magnoliopsida</taxon>
        <taxon>eudicotyledons</taxon>
        <taxon>Gunneridae</taxon>
        <taxon>Pentapetalae</taxon>
        <taxon>rosids</taxon>
        <taxon>malvids</taxon>
        <taxon>Myrtales</taxon>
        <taxon>Lythraceae</taxon>
        <taxon>Punica</taxon>
    </lineage>
</organism>
<name>A0A218WW58_PUNGR</name>
<evidence type="ECO:0000313" key="2">
    <source>
        <dbReference type="EMBL" id="OWM76866.1"/>
    </source>
</evidence>
<protein>
    <submittedName>
        <fullName evidence="2">Uncharacterized protein</fullName>
    </submittedName>
</protein>
<feature type="compositionally biased region" description="Basic and acidic residues" evidence="1">
    <location>
        <begin position="38"/>
        <end position="77"/>
    </location>
</feature>
<comment type="caution">
    <text evidence="2">The sequence shown here is derived from an EMBL/GenBank/DDBJ whole genome shotgun (WGS) entry which is preliminary data.</text>
</comment>
<dbReference type="AlphaFoldDB" id="A0A218WW58"/>
<proteinExistence type="predicted"/>
<evidence type="ECO:0000313" key="3">
    <source>
        <dbReference type="Proteomes" id="UP000197138"/>
    </source>
</evidence>
<gene>
    <name evidence="2" type="ORF">CDL15_Pgr019161</name>
</gene>
<accession>A0A218WW58</accession>
<sequence>MARGLLGVRGCQHPILAYRLPTRGFPTGARGTIHHSAVKGEHAVTEPRAIGEEHGPPRKAEESHQKNERTRNPRNDGADTVTLFITESPKHRKVLNMGLQKSLSVPK</sequence>
<feature type="region of interest" description="Disordered" evidence="1">
    <location>
        <begin position="21"/>
        <end position="80"/>
    </location>
</feature>
<dbReference type="EMBL" id="MTKT01002951">
    <property type="protein sequence ID" value="OWM76866.1"/>
    <property type="molecule type" value="Genomic_DNA"/>
</dbReference>
<dbReference type="Proteomes" id="UP000197138">
    <property type="component" value="Unassembled WGS sequence"/>
</dbReference>